<evidence type="ECO:0000313" key="3">
    <source>
        <dbReference type="EMBL" id="CAJ0587883.1"/>
    </source>
</evidence>
<dbReference type="PANTHER" id="PTHR13774:SF17">
    <property type="entry name" value="PHENAZINE BIOSYNTHESIS-LIKE DOMAIN-CONTAINING PROTEIN"/>
    <property type="match status" value="1"/>
</dbReference>
<evidence type="ECO:0000256" key="2">
    <source>
        <dbReference type="ARBA" id="ARBA00023235"/>
    </source>
</evidence>
<dbReference type="InterPro" id="IPR003719">
    <property type="entry name" value="Phenazine_PhzF-like"/>
</dbReference>
<proteinExistence type="inferred from homology"/>
<accession>A0AA36DK67</accession>
<dbReference type="GO" id="GO:0016853">
    <property type="term" value="F:isomerase activity"/>
    <property type="evidence" value="ECO:0007669"/>
    <property type="project" value="UniProtKB-KW"/>
</dbReference>
<dbReference type="PIRSF" id="PIRSF016184">
    <property type="entry name" value="PhzC_PhzF"/>
    <property type="match status" value="1"/>
</dbReference>
<dbReference type="SUPFAM" id="SSF54506">
    <property type="entry name" value="Diaminopimelate epimerase-like"/>
    <property type="match status" value="1"/>
</dbReference>
<name>A0AA36DK67_9BILA</name>
<protein>
    <recommendedName>
        <fullName evidence="5">Phenazine biosynthesis protein PhzF family</fullName>
    </recommendedName>
</protein>
<dbReference type="AlphaFoldDB" id="A0AA36DK67"/>
<dbReference type="EMBL" id="CATQJA010002710">
    <property type="protein sequence ID" value="CAJ0587883.1"/>
    <property type="molecule type" value="Genomic_DNA"/>
</dbReference>
<comment type="similarity">
    <text evidence="1">Belongs to the PhzF family.</text>
</comment>
<keyword evidence="2" id="KW-0413">Isomerase</keyword>
<sequence length="316" mass="35172">MKKPAFLVDAFTTKMFKGNPAGVCLFEQALPAEQCIQIAAEFNASNTGFPVPAEEGKDFRTASIFDLRWFTPTTEVPLCGHATLATSHVLLNGIGNINSTLTFRTFSGELIVQKGEAGAIEMNFPQYKVQSMKVEHHENQFLDEFPVIEEPFPLKDFLNAMIPTEYPITGVLYAPVAKILIIVLDGILSRAEFERIERNTELIKENSDEEHIRGVLLTMAPKNEVEQGFVDENDAPFDYLCRYFAPYYGLVEDPATGSAQCALAPFWSRILKKSEFYALQAYPGRGAQFRLKLEDGGRLSIIGNSVTVLSGQINID</sequence>
<comment type="caution">
    <text evidence="3">The sequence shown here is derived from an EMBL/GenBank/DDBJ whole genome shotgun (WGS) entry which is preliminary data.</text>
</comment>
<evidence type="ECO:0000313" key="4">
    <source>
        <dbReference type="Proteomes" id="UP001177023"/>
    </source>
</evidence>
<evidence type="ECO:0000256" key="1">
    <source>
        <dbReference type="ARBA" id="ARBA00008270"/>
    </source>
</evidence>
<keyword evidence="4" id="KW-1185">Reference proteome</keyword>
<feature type="non-terminal residue" evidence="3">
    <location>
        <position position="316"/>
    </location>
</feature>
<dbReference type="Proteomes" id="UP001177023">
    <property type="component" value="Unassembled WGS sequence"/>
</dbReference>
<dbReference type="NCBIfam" id="TIGR00654">
    <property type="entry name" value="PhzF_family"/>
    <property type="match status" value="1"/>
</dbReference>
<dbReference type="Pfam" id="PF02567">
    <property type="entry name" value="PhzC-PhzF"/>
    <property type="match status" value="2"/>
</dbReference>
<organism evidence="3 4">
    <name type="scientific">Mesorhabditis spiculigera</name>
    <dbReference type="NCBI Taxonomy" id="96644"/>
    <lineage>
        <taxon>Eukaryota</taxon>
        <taxon>Metazoa</taxon>
        <taxon>Ecdysozoa</taxon>
        <taxon>Nematoda</taxon>
        <taxon>Chromadorea</taxon>
        <taxon>Rhabditida</taxon>
        <taxon>Rhabditina</taxon>
        <taxon>Rhabditomorpha</taxon>
        <taxon>Rhabditoidea</taxon>
        <taxon>Rhabditidae</taxon>
        <taxon>Mesorhabditinae</taxon>
        <taxon>Mesorhabditis</taxon>
    </lineage>
</organism>
<reference evidence="3" key="1">
    <citation type="submission" date="2023-06" db="EMBL/GenBank/DDBJ databases">
        <authorList>
            <person name="Delattre M."/>
        </authorList>
    </citation>
    <scope>NUCLEOTIDE SEQUENCE</scope>
    <source>
        <strain evidence="3">AF72</strain>
    </source>
</reference>
<dbReference type="PANTHER" id="PTHR13774">
    <property type="entry name" value="PHENAZINE BIOSYNTHESIS PROTEIN"/>
    <property type="match status" value="1"/>
</dbReference>
<dbReference type="Gene3D" id="3.10.310.10">
    <property type="entry name" value="Diaminopimelate Epimerase, Chain A, domain 1"/>
    <property type="match status" value="2"/>
</dbReference>
<dbReference type="GO" id="GO:0005737">
    <property type="term" value="C:cytoplasm"/>
    <property type="evidence" value="ECO:0007669"/>
    <property type="project" value="TreeGrafter"/>
</dbReference>
<evidence type="ECO:0008006" key="5">
    <source>
        <dbReference type="Google" id="ProtNLM"/>
    </source>
</evidence>
<gene>
    <name evidence="3" type="ORF">MSPICULIGERA_LOCUS25836</name>
</gene>